<dbReference type="EMBL" id="UGYZ01000002">
    <property type="protein sequence ID" value="SUI98799.1"/>
    <property type="molecule type" value="Genomic_DNA"/>
</dbReference>
<dbReference type="Pfam" id="PF13789">
    <property type="entry name" value="DUF4181"/>
    <property type="match status" value="1"/>
</dbReference>
<dbReference type="OrthoDB" id="10005041at2"/>
<keyword evidence="3" id="KW-1185">Reference proteome</keyword>
<feature type="transmembrane region" description="Helical" evidence="1">
    <location>
        <begin position="6"/>
        <end position="23"/>
    </location>
</feature>
<gene>
    <name evidence="2" type="ORF">NCTC4822_00255</name>
</gene>
<feature type="transmembrane region" description="Helical" evidence="1">
    <location>
        <begin position="72"/>
        <end position="89"/>
    </location>
</feature>
<name>A0A380BBN0_SPOPA</name>
<proteinExistence type="predicted"/>
<accession>A0A380BBN0</accession>
<dbReference type="InterPro" id="IPR025441">
    <property type="entry name" value="DUF4181"/>
</dbReference>
<keyword evidence="1" id="KW-0812">Transmembrane</keyword>
<evidence type="ECO:0008006" key="4">
    <source>
        <dbReference type="Google" id="ProtNLM"/>
    </source>
</evidence>
<keyword evidence="1" id="KW-0472">Membrane</keyword>
<protein>
    <recommendedName>
        <fullName evidence="4">DUF4181 domain-containing protein</fullName>
    </recommendedName>
</protein>
<organism evidence="2 3">
    <name type="scientific">Sporosarcina pasteurii</name>
    <name type="common">Bacillus pasteurii</name>
    <dbReference type="NCBI Taxonomy" id="1474"/>
    <lineage>
        <taxon>Bacteria</taxon>
        <taxon>Bacillati</taxon>
        <taxon>Bacillota</taxon>
        <taxon>Bacilli</taxon>
        <taxon>Bacillales</taxon>
        <taxon>Caryophanaceae</taxon>
        <taxon>Sporosarcina</taxon>
    </lineage>
</organism>
<reference evidence="2 3" key="1">
    <citation type="submission" date="2018-06" db="EMBL/GenBank/DDBJ databases">
        <authorList>
            <consortium name="Pathogen Informatics"/>
            <person name="Doyle S."/>
        </authorList>
    </citation>
    <scope>NUCLEOTIDE SEQUENCE [LARGE SCALE GENOMIC DNA]</scope>
    <source>
        <strain evidence="3">ATCC 11859 / DSM 33 / NCIB 8841 / NCTC 4822</strain>
    </source>
</reference>
<dbReference type="AlphaFoldDB" id="A0A380BBN0"/>
<evidence type="ECO:0000313" key="3">
    <source>
        <dbReference type="Proteomes" id="UP000254519"/>
    </source>
</evidence>
<dbReference type="RefSeq" id="WP_115359779.1">
    <property type="nucleotide sequence ID" value="NZ_CP038012.1"/>
</dbReference>
<sequence>MMQTLIVLGVIYLVLVLGTDYYLKKTYQIDRKKNTLDKKPRYLQFTLLSIVFVVYIVTAIYMIIVLEEFNTLLIVLPFLLAVTLIRGIFQRIYNRLEKIWILEYNQAVWIVALYLFILFFYPFSFG</sequence>
<feature type="transmembrane region" description="Helical" evidence="1">
    <location>
        <begin position="101"/>
        <end position="123"/>
    </location>
</feature>
<keyword evidence="1" id="KW-1133">Transmembrane helix</keyword>
<evidence type="ECO:0000256" key="1">
    <source>
        <dbReference type="SAM" id="Phobius"/>
    </source>
</evidence>
<evidence type="ECO:0000313" key="2">
    <source>
        <dbReference type="EMBL" id="SUI98799.1"/>
    </source>
</evidence>
<feature type="transmembrane region" description="Helical" evidence="1">
    <location>
        <begin position="43"/>
        <end position="66"/>
    </location>
</feature>
<dbReference type="Proteomes" id="UP000254519">
    <property type="component" value="Unassembled WGS sequence"/>
</dbReference>